<name>A0A229S4B1_AMYAL</name>
<feature type="transmembrane region" description="Helical" evidence="1">
    <location>
        <begin position="30"/>
        <end position="53"/>
    </location>
</feature>
<reference evidence="2 3" key="1">
    <citation type="submission" date="2017-07" db="EMBL/GenBank/DDBJ databases">
        <title>Amycolatopsis alba DSM 44262 Genome sequencing and assembly.</title>
        <authorList>
            <person name="Kaur N."/>
            <person name="Mayilraj S."/>
        </authorList>
    </citation>
    <scope>NUCLEOTIDE SEQUENCE [LARGE SCALE GENOMIC DNA]</scope>
    <source>
        <strain evidence="2 3">DSM 44262</strain>
    </source>
</reference>
<dbReference type="OrthoDB" id="3637858at2"/>
<keyword evidence="1" id="KW-0812">Transmembrane</keyword>
<feature type="transmembrane region" description="Helical" evidence="1">
    <location>
        <begin position="94"/>
        <end position="117"/>
    </location>
</feature>
<evidence type="ECO:0000313" key="2">
    <source>
        <dbReference type="EMBL" id="OXM53591.1"/>
    </source>
</evidence>
<protein>
    <submittedName>
        <fullName evidence="2">Uncharacterized protein</fullName>
    </submittedName>
</protein>
<feature type="transmembrane region" description="Helical" evidence="1">
    <location>
        <begin position="137"/>
        <end position="156"/>
    </location>
</feature>
<dbReference type="AlphaFoldDB" id="A0A229S4B1"/>
<comment type="caution">
    <text evidence="2">The sequence shown here is derived from an EMBL/GenBank/DDBJ whole genome shotgun (WGS) entry which is preliminary data.</text>
</comment>
<feature type="transmembrane region" description="Helical" evidence="1">
    <location>
        <begin position="65"/>
        <end position="87"/>
    </location>
</feature>
<gene>
    <name evidence="2" type="ORF">CFP75_06715</name>
</gene>
<evidence type="ECO:0000256" key="1">
    <source>
        <dbReference type="SAM" id="Phobius"/>
    </source>
</evidence>
<sequence>MSGPYGYPAQPGPPGFGFPAPQDRPTGATAVIAALLGLIAAGAAGYLPVYFFLELPSGFSIGDLPGLVLTALGLYLLAALLLLLGALSALFRSVAGAVLLALGSLMVIAAVLMEPLAFNGSYGLYFRMQFEFETFVAFVRVVMFAVAPFTLLFAIIPPTVKYLRWRPAPTQPYRPQNQLPQPRGR</sequence>
<accession>A0A229S4B1</accession>
<evidence type="ECO:0000313" key="3">
    <source>
        <dbReference type="Proteomes" id="UP000215563"/>
    </source>
</evidence>
<keyword evidence="1" id="KW-0472">Membrane</keyword>
<dbReference type="EMBL" id="NMQU01000016">
    <property type="protein sequence ID" value="OXM53591.1"/>
    <property type="molecule type" value="Genomic_DNA"/>
</dbReference>
<keyword evidence="3" id="KW-1185">Reference proteome</keyword>
<dbReference type="Proteomes" id="UP000215563">
    <property type="component" value="Unassembled WGS sequence"/>
</dbReference>
<organism evidence="2 3">
    <name type="scientific">Amycolatopsis alba DSM 44262</name>
    <dbReference type="NCBI Taxonomy" id="1125972"/>
    <lineage>
        <taxon>Bacteria</taxon>
        <taxon>Bacillati</taxon>
        <taxon>Actinomycetota</taxon>
        <taxon>Actinomycetes</taxon>
        <taxon>Pseudonocardiales</taxon>
        <taxon>Pseudonocardiaceae</taxon>
        <taxon>Amycolatopsis</taxon>
    </lineage>
</organism>
<keyword evidence="1" id="KW-1133">Transmembrane helix</keyword>
<dbReference type="RefSeq" id="WP_020631469.1">
    <property type="nucleotide sequence ID" value="NZ_KB913032.1"/>
</dbReference>
<proteinExistence type="predicted"/>